<dbReference type="InterPro" id="IPR003710">
    <property type="entry name" value="ApbA"/>
</dbReference>
<evidence type="ECO:0000256" key="2">
    <source>
        <dbReference type="ARBA" id="ARBA00007870"/>
    </source>
</evidence>
<name>A0A0K8P476_PISS1</name>
<dbReference type="GO" id="GO:0005737">
    <property type="term" value="C:cytoplasm"/>
    <property type="evidence" value="ECO:0007669"/>
    <property type="project" value="TreeGrafter"/>
</dbReference>
<proteinExistence type="inferred from homology"/>
<gene>
    <name evidence="13" type="ORF">ISF6_3297</name>
</gene>
<reference evidence="13 14" key="2">
    <citation type="journal article" date="2016" name="Science">
        <title>A bacterium that degrades and assimilates poly(ethylene terephthalate).</title>
        <authorList>
            <person name="Yoshida S."/>
            <person name="Hiraga K."/>
            <person name="Takehana T."/>
            <person name="Taniguchi I."/>
            <person name="Yamaji H."/>
            <person name="Maeda Y."/>
            <person name="Toyohara K."/>
            <person name="Miyamoto K."/>
            <person name="Kimura Y."/>
            <person name="Oda K."/>
        </authorList>
    </citation>
    <scope>NUCLEOTIDE SEQUENCE [LARGE SCALE GENOMIC DNA]</scope>
    <source>
        <strain evidence="14">NBRC 110686 / TISTR 2288 / 201-F6</strain>
    </source>
</reference>
<evidence type="ECO:0000256" key="4">
    <source>
        <dbReference type="ARBA" id="ARBA00019465"/>
    </source>
</evidence>
<evidence type="ECO:0000256" key="1">
    <source>
        <dbReference type="ARBA" id="ARBA00004994"/>
    </source>
</evidence>
<dbReference type="AlphaFoldDB" id="A0A0K8P476"/>
<evidence type="ECO:0000256" key="8">
    <source>
        <dbReference type="ARBA" id="ARBA00032024"/>
    </source>
</evidence>
<reference evidence="14" key="1">
    <citation type="submission" date="2015-07" db="EMBL/GenBank/DDBJ databases">
        <title>Discovery of a poly(ethylene terephthalate assimilation.</title>
        <authorList>
            <person name="Yoshida S."/>
            <person name="Hiraga K."/>
            <person name="Takehana T."/>
            <person name="Taniguchi I."/>
            <person name="Yamaji H."/>
            <person name="Maeda Y."/>
            <person name="Toyohara K."/>
            <person name="Miyamoto K."/>
            <person name="Kimura Y."/>
            <person name="Oda K."/>
        </authorList>
    </citation>
    <scope>NUCLEOTIDE SEQUENCE [LARGE SCALE GENOMIC DNA]</scope>
    <source>
        <strain evidence="14">NBRC 110686 / TISTR 2288 / 201-F6</strain>
    </source>
</reference>
<dbReference type="InterPro" id="IPR051402">
    <property type="entry name" value="KPR-Related"/>
</dbReference>
<dbReference type="RefSeq" id="WP_054021382.1">
    <property type="nucleotide sequence ID" value="NZ_BBYR01000047.1"/>
</dbReference>
<comment type="caution">
    <text evidence="13">The sequence shown here is derived from an EMBL/GenBank/DDBJ whole genome shotgun (WGS) entry which is preliminary data.</text>
</comment>
<keyword evidence="6 10" id="KW-0521">NADP</keyword>
<dbReference type="EC" id="1.1.1.169" evidence="3 10"/>
<keyword evidence="7 10" id="KW-0560">Oxidoreductase</keyword>
<evidence type="ECO:0000256" key="5">
    <source>
        <dbReference type="ARBA" id="ARBA00022655"/>
    </source>
</evidence>
<comment type="function">
    <text evidence="10">Catalyzes the NADPH-dependent reduction of ketopantoate into pantoic acid.</text>
</comment>
<comment type="catalytic activity">
    <reaction evidence="9 10">
        <text>(R)-pantoate + NADP(+) = 2-dehydropantoate + NADPH + H(+)</text>
        <dbReference type="Rhea" id="RHEA:16233"/>
        <dbReference type="ChEBI" id="CHEBI:11561"/>
        <dbReference type="ChEBI" id="CHEBI:15378"/>
        <dbReference type="ChEBI" id="CHEBI:15980"/>
        <dbReference type="ChEBI" id="CHEBI:57783"/>
        <dbReference type="ChEBI" id="CHEBI:58349"/>
        <dbReference type="EC" id="1.1.1.169"/>
    </reaction>
</comment>
<dbReference type="NCBIfam" id="TIGR00745">
    <property type="entry name" value="apbA_panE"/>
    <property type="match status" value="1"/>
</dbReference>
<protein>
    <recommendedName>
        <fullName evidence="4 10">2-dehydropantoate 2-reductase</fullName>
        <ecNumber evidence="3 10">1.1.1.169</ecNumber>
    </recommendedName>
    <alternativeName>
        <fullName evidence="8 10">Ketopantoate reductase</fullName>
    </alternativeName>
</protein>
<dbReference type="GO" id="GO:0015940">
    <property type="term" value="P:pantothenate biosynthetic process"/>
    <property type="evidence" value="ECO:0007669"/>
    <property type="project" value="UniProtKB-UniPathway"/>
</dbReference>
<sequence length="297" mass="30251">MTIAVMGAGAVGAYHGALLARAGHAVTLIGRPAHVDAVRAHGLRLQTATLDVQVPLAASTSPEAARGAGLVLVCVKSGDTEAAADALRPHLGADTLVLSLQNGVDNAARLRARLAQPVGAAVVYVATEMAGPGHVRHHGRGELLIEPAPGAAAVAAIFTAAGIPTTVSEDVQAALWSKLTLNCAYNALSALARQPYGRLVQAPGVAAVMRDVVAECRAVAAAEGVRLPAELDASVAGLAATMPGQFSSTAQDLMRGRRSEIDHLNGLVVRRGEAHGVPTPANRVLHTLVRLVEDAAG</sequence>
<dbReference type="Gene3D" id="3.40.50.720">
    <property type="entry name" value="NAD(P)-binding Rossmann-like Domain"/>
    <property type="match status" value="1"/>
</dbReference>
<dbReference type="Gene3D" id="1.10.1040.10">
    <property type="entry name" value="N-(1-d-carboxylethyl)-l-norvaline Dehydrogenase, domain 2"/>
    <property type="match status" value="1"/>
</dbReference>
<evidence type="ECO:0000313" key="13">
    <source>
        <dbReference type="EMBL" id="GAP37442.1"/>
    </source>
</evidence>
<dbReference type="PANTHER" id="PTHR21708">
    <property type="entry name" value="PROBABLE 2-DEHYDROPANTOATE 2-REDUCTASE"/>
    <property type="match status" value="1"/>
</dbReference>
<dbReference type="InterPro" id="IPR013752">
    <property type="entry name" value="KPA_reductase"/>
</dbReference>
<evidence type="ECO:0000256" key="7">
    <source>
        <dbReference type="ARBA" id="ARBA00023002"/>
    </source>
</evidence>
<dbReference type="Pfam" id="PF02558">
    <property type="entry name" value="ApbA"/>
    <property type="match status" value="1"/>
</dbReference>
<keyword evidence="14" id="KW-1185">Reference proteome</keyword>
<dbReference type="InterPro" id="IPR008927">
    <property type="entry name" value="6-PGluconate_DH-like_C_sf"/>
</dbReference>
<evidence type="ECO:0000256" key="6">
    <source>
        <dbReference type="ARBA" id="ARBA00022857"/>
    </source>
</evidence>
<comment type="pathway">
    <text evidence="1 10">Cofactor biosynthesis; (R)-pantothenate biosynthesis; (R)-pantoate from 3-methyl-2-oxobutanoate: step 2/2.</text>
</comment>
<organism evidence="13 14">
    <name type="scientific">Piscinibacter sakaiensis</name>
    <name type="common">Ideonella sakaiensis</name>
    <dbReference type="NCBI Taxonomy" id="1547922"/>
    <lineage>
        <taxon>Bacteria</taxon>
        <taxon>Pseudomonadati</taxon>
        <taxon>Pseudomonadota</taxon>
        <taxon>Betaproteobacteria</taxon>
        <taxon>Burkholderiales</taxon>
        <taxon>Sphaerotilaceae</taxon>
        <taxon>Piscinibacter</taxon>
    </lineage>
</organism>
<dbReference type="EMBL" id="BBYR01000047">
    <property type="protein sequence ID" value="GAP37442.1"/>
    <property type="molecule type" value="Genomic_DNA"/>
</dbReference>
<dbReference type="Pfam" id="PF08546">
    <property type="entry name" value="ApbA_C"/>
    <property type="match status" value="1"/>
</dbReference>
<evidence type="ECO:0000256" key="9">
    <source>
        <dbReference type="ARBA" id="ARBA00048793"/>
    </source>
</evidence>
<evidence type="ECO:0000256" key="3">
    <source>
        <dbReference type="ARBA" id="ARBA00013014"/>
    </source>
</evidence>
<keyword evidence="5 10" id="KW-0566">Pantothenate biosynthesis</keyword>
<dbReference type="InterPro" id="IPR036291">
    <property type="entry name" value="NAD(P)-bd_dom_sf"/>
</dbReference>
<dbReference type="SUPFAM" id="SSF48179">
    <property type="entry name" value="6-phosphogluconate dehydrogenase C-terminal domain-like"/>
    <property type="match status" value="1"/>
</dbReference>
<evidence type="ECO:0000259" key="11">
    <source>
        <dbReference type="Pfam" id="PF02558"/>
    </source>
</evidence>
<feature type="domain" description="Ketopantoate reductase N-terminal" evidence="11">
    <location>
        <begin position="3"/>
        <end position="149"/>
    </location>
</feature>
<dbReference type="SUPFAM" id="SSF51735">
    <property type="entry name" value="NAD(P)-binding Rossmann-fold domains"/>
    <property type="match status" value="1"/>
</dbReference>
<accession>A0A0K8P476</accession>
<evidence type="ECO:0000259" key="12">
    <source>
        <dbReference type="Pfam" id="PF08546"/>
    </source>
</evidence>
<dbReference type="InterPro" id="IPR013328">
    <property type="entry name" value="6PGD_dom2"/>
</dbReference>
<evidence type="ECO:0000313" key="14">
    <source>
        <dbReference type="Proteomes" id="UP000037660"/>
    </source>
</evidence>
<dbReference type="UniPathway" id="UPA00028">
    <property type="reaction ID" value="UER00004"/>
</dbReference>
<dbReference type="OrthoDB" id="8555723at2"/>
<dbReference type="GO" id="GO:0008677">
    <property type="term" value="F:2-dehydropantoate 2-reductase activity"/>
    <property type="evidence" value="ECO:0007669"/>
    <property type="project" value="UniProtKB-EC"/>
</dbReference>
<evidence type="ECO:0000256" key="10">
    <source>
        <dbReference type="RuleBase" id="RU362068"/>
    </source>
</evidence>
<dbReference type="FunFam" id="1.10.1040.10:FF:000017">
    <property type="entry name" value="2-dehydropantoate 2-reductase"/>
    <property type="match status" value="1"/>
</dbReference>
<dbReference type="STRING" id="1547922.ISF6_3297"/>
<dbReference type="InterPro" id="IPR013332">
    <property type="entry name" value="KPR_N"/>
</dbReference>
<feature type="domain" description="Ketopantoate reductase C-terminal" evidence="12">
    <location>
        <begin position="170"/>
        <end position="293"/>
    </location>
</feature>
<dbReference type="PANTHER" id="PTHR21708:SF26">
    <property type="entry name" value="2-DEHYDROPANTOATE 2-REDUCTASE"/>
    <property type="match status" value="1"/>
</dbReference>
<dbReference type="Proteomes" id="UP000037660">
    <property type="component" value="Unassembled WGS sequence"/>
</dbReference>
<comment type="similarity">
    <text evidence="2 10">Belongs to the ketopantoate reductase family.</text>
</comment>